<accession>A0A193G7C6</accession>
<sequence length="279" mass="30898">MPDAATPLEAWLDKTETVEDQITAFPLAALAATLQRADPAGVVPPLWHWMYFLPITPMDEVGPDGHARRGGFLPPVPLPRRMWAGGRLTFHAPLRAGEQATRTSTITHIEDKTGRSGRLVFVTVQHRYAVDGQTRVEEEHDIVYREAPGPQAAPPRPQPAPQDEAWSRVVEPDPVLLFRYSALTFNSHRIHYDHPYVTQEEGYPGLVVHGPLIATLLVDLLHRERPDARLRAFAFRAIRPTFAGSSFTVCGKPGDGGEVSLWGKDHEGFLTMQATATLA</sequence>
<dbReference type="InterPro" id="IPR052741">
    <property type="entry name" value="Mitochondrial_HTD2"/>
</dbReference>
<dbReference type="RefSeq" id="WP_066652396.1">
    <property type="nucleotide sequence ID" value="NZ_CBCSCL010000002.1"/>
</dbReference>
<dbReference type="InterPro" id="IPR039569">
    <property type="entry name" value="FAS1-like_DH_region"/>
</dbReference>
<dbReference type="KEGG" id="bfz:BAU07_00030"/>
<keyword evidence="3" id="KW-1185">Reference proteome</keyword>
<dbReference type="STRING" id="463014.BAU07_00030"/>
<reference evidence="2 3" key="1">
    <citation type="submission" date="2016-06" db="EMBL/GenBank/DDBJ databases">
        <title>Complete genome sequences of Bordetella bronchialis and Bordetella flabilis.</title>
        <authorList>
            <person name="LiPuma J.J."/>
            <person name="Spilker T."/>
        </authorList>
    </citation>
    <scope>NUCLEOTIDE SEQUENCE [LARGE SCALE GENOMIC DNA]</scope>
    <source>
        <strain evidence="2 3">AU10664</strain>
    </source>
</reference>
<evidence type="ECO:0000259" key="1">
    <source>
        <dbReference type="Pfam" id="PF13452"/>
    </source>
</evidence>
<dbReference type="SUPFAM" id="SSF54637">
    <property type="entry name" value="Thioesterase/thiol ester dehydrase-isomerase"/>
    <property type="match status" value="2"/>
</dbReference>
<dbReference type="PANTHER" id="PTHR28152:SF1">
    <property type="entry name" value="HYDROXYACYL-THIOESTER DEHYDRATASE TYPE 2, MITOCHONDRIAL"/>
    <property type="match status" value="1"/>
</dbReference>
<dbReference type="OrthoDB" id="7183822at2"/>
<evidence type="ECO:0000313" key="3">
    <source>
        <dbReference type="Proteomes" id="UP000091926"/>
    </source>
</evidence>
<feature type="domain" description="FAS1-like dehydratase" evidence="1">
    <location>
        <begin position="73"/>
        <end position="132"/>
    </location>
</feature>
<gene>
    <name evidence="2" type="ORF">BAU07_00030</name>
</gene>
<dbReference type="Pfam" id="PF13452">
    <property type="entry name" value="FAS1_DH_region"/>
    <property type="match status" value="1"/>
</dbReference>
<dbReference type="GO" id="GO:0019171">
    <property type="term" value="F:(3R)-hydroxyacyl-[acyl-carrier-protein] dehydratase activity"/>
    <property type="evidence" value="ECO:0007669"/>
    <property type="project" value="TreeGrafter"/>
</dbReference>
<name>A0A193G7C6_9BORD</name>
<dbReference type="AlphaFoldDB" id="A0A193G7C6"/>
<dbReference type="Proteomes" id="UP000091926">
    <property type="component" value="Chromosome"/>
</dbReference>
<organism evidence="2 3">
    <name type="scientific">Bordetella flabilis</name>
    <dbReference type="NCBI Taxonomy" id="463014"/>
    <lineage>
        <taxon>Bacteria</taxon>
        <taxon>Pseudomonadati</taxon>
        <taxon>Pseudomonadota</taxon>
        <taxon>Betaproteobacteria</taxon>
        <taxon>Burkholderiales</taxon>
        <taxon>Alcaligenaceae</taxon>
        <taxon>Bordetella</taxon>
    </lineage>
</organism>
<evidence type="ECO:0000313" key="2">
    <source>
        <dbReference type="EMBL" id="ANN75720.1"/>
    </source>
</evidence>
<protein>
    <submittedName>
        <fullName evidence="2">Acyl-CoA dehydrogenase</fullName>
    </submittedName>
</protein>
<dbReference type="Gene3D" id="3.10.129.10">
    <property type="entry name" value="Hotdog Thioesterase"/>
    <property type="match status" value="2"/>
</dbReference>
<dbReference type="PANTHER" id="PTHR28152">
    <property type="entry name" value="HYDROXYACYL-THIOESTER DEHYDRATASE TYPE 2, MITOCHONDRIAL"/>
    <property type="match status" value="1"/>
</dbReference>
<proteinExistence type="predicted"/>
<dbReference type="InterPro" id="IPR029069">
    <property type="entry name" value="HotDog_dom_sf"/>
</dbReference>
<dbReference type="EMBL" id="CP016172">
    <property type="protein sequence ID" value="ANN75720.1"/>
    <property type="molecule type" value="Genomic_DNA"/>
</dbReference>